<dbReference type="AlphaFoldDB" id="D7FQY6"/>
<dbReference type="InterPro" id="IPR029058">
    <property type="entry name" value="AB_hydrolase_fold"/>
</dbReference>
<dbReference type="Proteomes" id="UP000002630">
    <property type="component" value="Linkage Group LG14"/>
</dbReference>
<evidence type="ECO:0000313" key="3">
    <source>
        <dbReference type="EMBL" id="CBJ26140.1"/>
    </source>
</evidence>
<reference evidence="3 4" key="1">
    <citation type="journal article" date="2010" name="Nature">
        <title>The Ectocarpus genome and the independent evolution of multicellularity in brown algae.</title>
        <authorList>
            <person name="Cock J.M."/>
            <person name="Sterck L."/>
            <person name="Rouze P."/>
            <person name="Scornet D."/>
            <person name="Allen A.E."/>
            <person name="Amoutzias G."/>
            <person name="Anthouard V."/>
            <person name="Artiguenave F."/>
            <person name="Aury J.M."/>
            <person name="Badger J.H."/>
            <person name="Beszteri B."/>
            <person name="Billiau K."/>
            <person name="Bonnet E."/>
            <person name="Bothwell J.H."/>
            <person name="Bowler C."/>
            <person name="Boyen C."/>
            <person name="Brownlee C."/>
            <person name="Carrano C.J."/>
            <person name="Charrier B."/>
            <person name="Cho G.Y."/>
            <person name="Coelho S.M."/>
            <person name="Collen J."/>
            <person name="Corre E."/>
            <person name="Da Silva C."/>
            <person name="Delage L."/>
            <person name="Delaroque N."/>
            <person name="Dittami S.M."/>
            <person name="Doulbeau S."/>
            <person name="Elias M."/>
            <person name="Farnham G."/>
            <person name="Gachon C.M."/>
            <person name="Gschloessl B."/>
            <person name="Heesch S."/>
            <person name="Jabbari K."/>
            <person name="Jubin C."/>
            <person name="Kawai H."/>
            <person name="Kimura K."/>
            <person name="Kloareg B."/>
            <person name="Kupper F.C."/>
            <person name="Lang D."/>
            <person name="Le Bail A."/>
            <person name="Leblanc C."/>
            <person name="Lerouge P."/>
            <person name="Lohr M."/>
            <person name="Lopez P.J."/>
            <person name="Martens C."/>
            <person name="Maumus F."/>
            <person name="Michel G."/>
            <person name="Miranda-Saavedra D."/>
            <person name="Morales J."/>
            <person name="Moreau H."/>
            <person name="Motomura T."/>
            <person name="Nagasato C."/>
            <person name="Napoli C.A."/>
            <person name="Nelson D.R."/>
            <person name="Nyvall-Collen P."/>
            <person name="Peters A.F."/>
            <person name="Pommier C."/>
            <person name="Potin P."/>
            <person name="Poulain J."/>
            <person name="Quesneville H."/>
            <person name="Read B."/>
            <person name="Rensing S.A."/>
            <person name="Ritter A."/>
            <person name="Rousvoal S."/>
            <person name="Samanta M."/>
            <person name="Samson G."/>
            <person name="Schroeder D.C."/>
            <person name="Segurens B."/>
            <person name="Strittmatter M."/>
            <person name="Tonon T."/>
            <person name="Tregear J.W."/>
            <person name="Valentin K."/>
            <person name="von Dassow P."/>
            <person name="Yamagishi T."/>
            <person name="Van de Peer Y."/>
            <person name="Wincker P."/>
        </authorList>
    </citation>
    <scope>NUCLEOTIDE SEQUENCE [LARGE SCALE GENOMIC DNA]</scope>
    <source>
        <strain evidence="4">Ec32 / CCAP1310/4</strain>
    </source>
</reference>
<dbReference type="OMA" id="HKTLIIW"/>
<protein>
    <submittedName>
        <fullName evidence="3">Predicted hydrolase/acyltransferase (alpha/beta hydrolase superfamily)</fullName>
    </submittedName>
</protein>
<proteinExistence type="predicted"/>
<dbReference type="OrthoDB" id="6431331at2759"/>
<accession>D7FQY6</accession>
<dbReference type="Gene3D" id="3.40.50.1820">
    <property type="entry name" value="alpha/beta hydrolase"/>
    <property type="match status" value="1"/>
</dbReference>
<keyword evidence="3" id="KW-0378">Hydrolase</keyword>
<keyword evidence="4" id="KW-1185">Reference proteome</keyword>
<dbReference type="eggNOG" id="KOG1454">
    <property type="taxonomic scope" value="Eukaryota"/>
</dbReference>
<feature type="domain" description="AB hydrolase-1" evidence="2">
    <location>
        <begin position="36"/>
        <end position="275"/>
    </location>
</feature>
<dbReference type="InterPro" id="IPR036410">
    <property type="entry name" value="HSP_DnaJ_Cys-rich_dom_sf"/>
</dbReference>
<feature type="region of interest" description="Disordered" evidence="1">
    <location>
        <begin position="350"/>
        <end position="373"/>
    </location>
</feature>
<gene>
    <name evidence="3" type="ORF">Esi_0021_0110</name>
</gene>
<sequence>MRRFPVEVPESVAKGEIGTNFVQTDESTGKQGEDPILMLHGFDSSLLEFRRLLPKLGELGAEAYAVDVLGWGFTDLASGEIKSFGAEAKRTHLKAFWQQAMGGRPMVLVGASLGGAIALDFAHEFPEAVKKLVLIDAQGFIDGSGPGASLPGPLAKLGISVLGSKPLRSLANQMSYTDKSLATEDAVRVGRLHTMCDGWADASLQYMSSGGFAVSTKVPSINQETLVLWGRQDKILDPKLYAERFVDEMPDARLVWVEECGHVPHLEQPDETAKAIVSFVKDGNPAKEVCGTCQGSELQACYNCDGLGSYKTYGVVVTCKACRGSGNILCRSCFKGDPWDIKAARTRAEERRKDGLLGLRNPPPLDAPDGFLQ</sequence>
<name>D7FQY6_ECTSI</name>
<dbReference type="PANTHER" id="PTHR43689">
    <property type="entry name" value="HYDROLASE"/>
    <property type="match status" value="1"/>
</dbReference>
<dbReference type="Pfam" id="PF12697">
    <property type="entry name" value="Abhydrolase_6"/>
    <property type="match status" value="1"/>
</dbReference>
<organism evidence="3 4">
    <name type="scientific">Ectocarpus siliculosus</name>
    <name type="common">Brown alga</name>
    <name type="synonym">Conferva siliculosa</name>
    <dbReference type="NCBI Taxonomy" id="2880"/>
    <lineage>
        <taxon>Eukaryota</taxon>
        <taxon>Sar</taxon>
        <taxon>Stramenopiles</taxon>
        <taxon>Ochrophyta</taxon>
        <taxon>PX clade</taxon>
        <taxon>Phaeophyceae</taxon>
        <taxon>Ectocarpales</taxon>
        <taxon>Ectocarpaceae</taxon>
        <taxon>Ectocarpus</taxon>
    </lineage>
</organism>
<evidence type="ECO:0000256" key="1">
    <source>
        <dbReference type="SAM" id="MobiDB-lite"/>
    </source>
</evidence>
<dbReference type="SUPFAM" id="SSF53474">
    <property type="entry name" value="alpha/beta-Hydrolases"/>
    <property type="match status" value="1"/>
</dbReference>
<evidence type="ECO:0000259" key="2">
    <source>
        <dbReference type="Pfam" id="PF12697"/>
    </source>
</evidence>
<dbReference type="PRINTS" id="PR00412">
    <property type="entry name" value="EPOXHYDRLASE"/>
</dbReference>
<dbReference type="PRINTS" id="PR00111">
    <property type="entry name" value="ABHYDROLASE"/>
</dbReference>
<dbReference type="GO" id="GO:0016787">
    <property type="term" value="F:hydrolase activity"/>
    <property type="evidence" value="ECO:0007669"/>
    <property type="project" value="UniProtKB-KW"/>
</dbReference>
<dbReference type="SUPFAM" id="SSF57938">
    <property type="entry name" value="DnaJ/Hsp40 cysteine-rich domain"/>
    <property type="match status" value="1"/>
</dbReference>
<dbReference type="STRING" id="2880.D7FQY6"/>
<evidence type="ECO:0000313" key="4">
    <source>
        <dbReference type="Proteomes" id="UP000002630"/>
    </source>
</evidence>
<dbReference type="InterPro" id="IPR000639">
    <property type="entry name" value="Epox_hydrolase-like"/>
</dbReference>
<dbReference type="PANTHER" id="PTHR43689:SF8">
    <property type="entry name" value="ALPHA_BETA-HYDROLASES SUPERFAMILY PROTEIN"/>
    <property type="match status" value="1"/>
</dbReference>
<dbReference type="EMBL" id="FN648387">
    <property type="protein sequence ID" value="CBJ26140.1"/>
    <property type="molecule type" value="Genomic_DNA"/>
</dbReference>
<dbReference type="InterPro" id="IPR000073">
    <property type="entry name" value="AB_hydrolase_1"/>
</dbReference>
<dbReference type="GO" id="GO:0016746">
    <property type="term" value="F:acyltransferase activity"/>
    <property type="evidence" value="ECO:0007669"/>
    <property type="project" value="UniProtKB-KW"/>
</dbReference>